<comment type="caution">
    <text evidence="2">The sequence shown here is derived from an EMBL/GenBank/DDBJ whole genome shotgun (WGS) entry which is preliminary data.</text>
</comment>
<feature type="compositionally biased region" description="Basic and acidic residues" evidence="1">
    <location>
        <begin position="255"/>
        <end position="268"/>
    </location>
</feature>
<dbReference type="AlphaFoldDB" id="A0A423SRL2"/>
<evidence type="ECO:0000313" key="2">
    <source>
        <dbReference type="EMBL" id="ROT66804.1"/>
    </source>
</evidence>
<feature type="region of interest" description="Disordered" evidence="1">
    <location>
        <begin position="1"/>
        <end position="607"/>
    </location>
</feature>
<feature type="compositionally biased region" description="Polar residues" evidence="1">
    <location>
        <begin position="492"/>
        <end position="506"/>
    </location>
</feature>
<feature type="compositionally biased region" description="Basic residues" evidence="1">
    <location>
        <begin position="454"/>
        <end position="485"/>
    </location>
</feature>
<feature type="compositionally biased region" description="Basic and acidic residues" evidence="1">
    <location>
        <begin position="278"/>
        <end position="316"/>
    </location>
</feature>
<reference evidence="2 3" key="2">
    <citation type="submission" date="2019-01" db="EMBL/GenBank/DDBJ databases">
        <title>The decoding of complex shrimp genome reveals the adaptation for benthos swimmer, frequently molting mechanism and breeding impact on genome.</title>
        <authorList>
            <person name="Sun Y."/>
            <person name="Gao Y."/>
            <person name="Yu Y."/>
        </authorList>
    </citation>
    <scope>NUCLEOTIDE SEQUENCE [LARGE SCALE GENOMIC DNA]</scope>
    <source>
        <tissue evidence="2">Muscle</tissue>
    </source>
</reference>
<feature type="compositionally biased region" description="Pro residues" evidence="1">
    <location>
        <begin position="9"/>
        <end position="18"/>
    </location>
</feature>
<evidence type="ECO:0000313" key="3">
    <source>
        <dbReference type="Proteomes" id="UP000283509"/>
    </source>
</evidence>
<feature type="compositionally biased region" description="Acidic residues" evidence="1">
    <location>
        <begin position="510"/>
        <end position="519"/>
    </location>
</feature>
<feature type="compositionally biased region" description="Basic and acidic residues" evidence="1">
    <location>
        <begin position="324"/>
        <end position="335"/>
    </location>
</feature>
<evidence type="ECO:0000256" key="1">
    <source>
        <dbReference type="SAM" id="MobiDB-lite"/>
    </source>
</evidence>
<organism evidence="2 3">
    <name type="scientific">Penaeus vannamei</name>
    <name type="common">Whiteleg shrimp</name>
    <name type="synonym">Litopenaeus vannamei</name>
    <dbReference type="NCBI Taxonomy" id="6689"/>
    <lineage>
        <taxon>Eukaryota</taxon>
        <taxon>Metazoa</taxon>
        <taxon>Ecdysozoa</taxon>
        <taxon>Arthropoda</taxon>
        <taxon>Crustacea</taxon>
        <taxon>Multicrustacea</taxon>
        <taxon>Malacostraca</taxon>
        <taxon>Eumalacostraca</taxon>
        <taxon>Eucarida</taxon>
        <taxon>Decapoda</taxon>
        <taxon>Dendrobranchiata</taxon>
        <taxon>Penaeoidea</taxon>
        <taxon>Penaeidae</taxon>
        <taxon>Penaeus</taxon>
    </lineage>
</organism>
<feature type="compositionally biased region" description="Basic and acidic residues" evidence="1">
    <location>
        <begin position="561"/>
        <end position="574"/>
    </location>
</feature>
<sequence length="607" mass="67573">MSERYSRPCTPPGAPPGPQKSLGAGSYSGDKYGGRGSLTSYGTDKLGIGYGGDKHSRGDSSYGGDKHRGGGSYASDKAAGGSSLSYDHKIGGGTRSRLYPEEDRQLYRDYSPIRTLRSPLSGGVGGSYDGYDRYSPPPRSPDRQYLDRYVIGDSVVYGPPGQYPRNLGQVSPHGRPPTPPSPQPVSSREYSRYSTTSPRRYWSGGRRSPPLPSTGQSRYRSLSPLPSTTPPRRPPSPPARRPPSPHSPYLSTHCRSRERSYDRSKDRCLVLYSSCIDDSSRERTHDSDSVKRGRAVERNSDCRSSSDVRSWTKDNNHSGSSQNQEKDRGRSDRRSRTPPSRSARQELSKDRRRESSRERDRSRRIEDRLGPSPASTRRSPVLRARVSRRATSPRDKKRSRRPDDLRLWIESRKSEGSKRPLSPSRSRLLAKRPARSSERSSVVKRSRLGDPKKRLGGGKARRRPLPIKKNRILKKYRRLTAKRGPRSAPGGSKTTNRSNKDSSSNRADGENNDEGDEGETGNSKPGSTATIRRVIKKPKNVSHVNRLALKPRVIRKPAQKLLRDPKEADKEKDPPASQSNKDGGSPPKEEKPTSSASESNRRPSRTF</sequence>
<keyword evidence="3" id="KW-1185">Reference proteome</keyword>
<feature type="compositionally biased region" description="Pro residues" evidence="1">
    <location>
        <begin position="174"/>
        <end position="183"/>
    </location>
</feature>
<protein>
    <submittedName>
        <fullName evidence="2">Uncharacterized protein</fullName>
    </submittedName>
</protein>
<feature type="compositionally biased region" description="Basic and acidic residues" evidence="1">
    <location>
        <begin position="52"/>
        <end position="68"/>
    </location>
</feature>
<feature type="compositionally biased region" description="Basic and acidic residues" evidence="1">
    <location>
        <begin position="401"/>
        <end position="418"/>
    </location>
</feature>
<reference evidence="2 3" key="1">
    <citation type="submission" date="2018-04" db="EMBL/GenBank/DDBJ databases">
        <authorList>
            <person name="Zhang X."/>
            <person name="Yuan J."/>
            <person name="Li F."/>
            <person name="Xiang J."/>
        </authorList>
    </citation>
    <scope>NUCLEOTIDE SEQUENCE [LARGE SCALE GENOMIC DNA]</scope>
    <source>
        <tissue evidence="2">Muscle</tissue>
    </source>
</reference>
<gene>
    <name evidence="2" type="ORF">C7M84_015147</name>
</gene>
<feature type="compositionally biased region" description="Basic and acidic residues" evidence="1">
    <location>
        <begin position="343"/>
        <end position="369"/>
    </location>
</feature>
<name>A0A423SRL2_PENVA</name>
<dbReference type="OrthoDB" id="6373934at2759"/>
<dbReference type="EMBL" id="QCYY01002885">
    <property type="protein sequence ID" value="ROT66804.1"/>
    <property type="molecule type" value="Genomic_DNA"/>
</dbReference>
<feature type="compositionally biased region" description="Pro residues" evidence="1">
    <location>
        <begin position="227"/>
        <end position="246"/>
    </location>
</feature>
<feature type="compositionally biased region" description="Basic and acidic residues" evidence="1">
    <location>
        <begin position="98"/>
        <end position="107"/>
    </location>
</feature>
<feature type="compositionally biased region" description="Low complexity" evidence="1">
    <location>
        <begin position="184"/>
        <end position="203"/>
    </location>
</feature>
<accession>A0A423SRL2</accession>
<dbReference type="Proteomes" id="UP000283509">
    <property type="component" value="Unassembled WGS sequence"/>
</dbReference>
<proteinExistence type="predicted"/>